<evidence type="ECO:0000313" key="2">
    <source>
        <dbReference type="EMBL" id="GAG61406.1"/>
    </source>
</evidence>
<gene>
    <name evidence="2" type="ORF">S01H4_17406</name>
</gene>
<dbReference type="Pfam" id="PF01208">
    <property type="entry name" value="URO-D"/>
    <property type="match status" value="1"/>
</dbReference>
<dbReference type="InterPro" id="IPR000257">
    <property type="entry name" value="Uroporphyrinogen_deCOase"/>
</dbReference>
<dbReference type="SUPFAM" id="SSF51726">
    <property type="entry name" value="UROD/MetE-like"/>
    <property type="match status" value="1"/>
</dbReference>
<feature type="domain" description="Uroporphyrinogen decarboxylase (URO-D)" evidence="1">
    <location>
        <begin position="46"/>
        <end position="242"/>
    </location>
</feature>
<sequence>EYEAAPPLEPDNPRREKYFKAMKKYEKDSQGKIYVMPSIWGLFEPTWQAFGFTNFCKLLTRSAEIKKIFDDRGKFAIEILKRFIEWGETGALLIFDDYGYKMGPLMNPKNYKKYVFPWLNQICKISHKAGLKVILHSCGDTFLLFEDLIKAGIDAIHPIEPTTANPEYNIFKLYEKYKDKITFIGNVSPQDLAEKSTEFIQDYTKKLIKVLAPGGGFILSSGHSINPAVKLENFLAIYEILNKFGKYPIKIILYYRILHETLLSTSTYQYWR</sequence>
<evidence type="ECO:0000259" key="1">
    <source>
        <dbReference type="Pfam" id="PF01208"/>
    </source>
</evidence>
<accession>X1ANF1</accession>
<dbReference type="AlphaFoldDB" id="X1ANF1"/>
<dbReference type="PANTHER" id="PTHR47099:SF1">
    <property type="entry name" value="METHYLCOBAMIDE:COM METHYLTRANSFERASE MTBA"/>
    <property type="match status" value="1"/>
</dbReference>
<name>X1ANF1_9ZZZZ</name>
<dbReference type="GO" id="GO:0006779">
    <property type="term" value="P:porphyrin-containing compound biosynthetic process"/>
    <property type="evidence" value="ECO:0007669"/>
    <property type="project" value="InterPro"/>
</dbReference>
<proteinExistence type="predicted"/>
<dbReference type="Gene3D" id="3.20.20.210">
    <property type="match status" value="1"/>
</dbReference>
<organism evidence="2">
    <name type="scientific">marine sediment metagenome</name>
    <dbReference type="NCBI Taxonomy" id="412755"/>
    <lineage>
        <taxon>unclassified sequences</taxon>
        <taxon>metagenomes</taxon>
        <taxon>ecological metagenomes</taxon>
    </lineage>
</organism>
<protein>
    <recommendedName>
        <fullName evidence="1">Uroporphyrinogen decarboxylase (URO-D) domain-containing protein</fullName>
    </recommendedName>
</protein>
<dbReference type="EMBL" id="BART01007665">
    <property type="protein sequence ID" value="GAG61406.1"/>
    <property type="molecule type" value="Genomic_DNA"/>
</dbReference>
<dbReference type="InterPro" id="IPR052024">
    <property type="entry name" value="Methanogen_methyltrans"/>
</dbReference>
<dbReference type="GO" id="GO:0004853">
    <property type="term" value="F:uroporphyrinogen decarboxylase activity"/>
    <property type="evidence" value="ECO:0007669"/>
    <property type="project" value="InterPro"/>
</dbReference>
<reference evidence="2" key="1">
    <citation type="journal article" date="2014" name="Front. Microbiol.">
        <title>High frequency of phylogenetically diverse reductive dehalogenase-homologous genes in deep subseafloor sedimentary metagenomes.</title>
        <authorList>
            <person name="Kawai M."/>
            <person name="Futagami T."/>
            <person name="Toyoda A."/>
            <person name="Takaki Y."/>
            <person name="Nishi S."/>
            <person name="Hori S."/>
            <person name="Arai W."/>
            <person name="Tsubouchi T."/>
            <person name="Morono Y."/>
            <person name="Uchiyama I."/>
            <person name="Ito T."/>
            <person name="Fujiyama A."/>
            <person name="Inagaki F."/>
            <person name="Takami H."/>
        </authorList>
    </citation>
    <scope>NUCLEOTIDE SEQUENCE</scope>
    <source>
        <strain evidence="2">Expedition CK06-06</strain>
    </source>
</reference>
<dbReference type="PANTHER" id="PTHR47099">
    <property type="entry name" value="METHYLCOBAMIDE:COM METHYLTRANSFERASE MTBA"/>
    <property type="match status" value="1"/>
</dbReference>
<dbReference type="InterPro" id="IPR038071">
    <property type="entry name" value="UROD/MetE-like_sf"/>
</dbReference>
<comment type="caution">
    <text evidence="2">The sequence shown here is derived from an EMBL/GenBank/DDBJ whole genome shotgun (WGS) entry which is preliminary data.</text>
</comment>
<feature type="non-terminal residue" evidence="2">
    <location>
        <position position="1"/>
    </location>
</feature>